<dbReference type="Gene3D" id="3.90.280.10">
    <property type="entry name" value="PEBP-like"/>
    <property type="match status" value="1"/>
</dbReference>
<dbReference type="CDD" id="cd00865">
    <property type="entry name" value="PEBP_bact_arch"/>
    <property type="match status" value="1"/>
</dbReference>
<dbReference type="SUPFAM" id="SSF49777">
    <property type="entry name" value="PEBP-like"/>
    <property type="match status" value="1"/>
</dbReference>
<dbReference type="AlphaFoldDB" id="A0A6H9YFZ6"/>
<evidence type="ECO:0000313" key="3">
    <source>
        <dbReference type="EMBL" id="KAB2339207.1"/>
    </source>
</evidence>
<keyword evidence="4" id="KW-1185">Reference proteome</keyword>
<reference evidence="3 4" key="1">
    <citation type="submission" date="2019-09" db="EMBL/GenBank/DDBJ databases">
        <title>Actinomadura physcomitrii sp. nov., a novel actinomycete isolated from moss [Physcomitrium sphaericum (Ludw) Fuernr].</title>
        <authorList>
            <person name="Zhuang X."/>
            <person name="Liu C."/>
        </authorList>
    </citation>
    <scope>NUCLEOTIDE SEQUENCE [LARGE SCALE GENOMIC DNA]</scope>
    <source>
        <strain evidence="3 4">HMC1</strain>
    </source>
</reference>
<proteinExistence type="inferred from homology"/>
<evidence type="ECO:0000256" key="1">
    <source>
        <dbReference type="ARBA" id="ARBA00007120"/>
    </source>
</evidence>
<protein>
    <submittedName>
        <fullName evidence="3">YbhB/YbcL family Raf kinase inhibitor-like protein</fullName>
    </submittedName>
</protein>
<dbReference type="Pfam" id="PF01161">
    <property type="entry name" value="PBP"/>
    <property type="match status" value="1"/>
</dbReference>
<dbReference type="PANTHER" id="PTHR30289:SF1">
    <property type="entry name" value="PEBP (PHOSPHATIDYLETHANOLAMINE-BINDING PROTEIN) FAMILY PROTEIN"/>
    <property type="match status" value="1"/>
</dbReference>
<dbReference type="EMBL" id="WBMT01000037">
    <property type="protein sequence ID" value="KAB2339207.1"/>
    <property type="molecule type" value="Genomic_DNA"/>
</dbReference>
<evidence type="ECO:0000313" key="4">
    <source>
        <dbReference type="Proteomes" id="UP000468735"/>
    </source>
</evidence>
<evidence type="ECO:0000256" key="2">
    <source>
        <dbReference type="SAM" id="MobiDB-lite"/>
    </source>
</evidence>
<dbReference type="InterPro" id="IPR008914">
    <property type="entry name" value="PEBP"/>
</dbReference>
<comment type="similarity">
    <text evidence="1">Belongs to the UPF0098 family.</text>
</comment>
<sequence>MESIEIRSPAFNDHTMIPAEYSHQDGDTPPPLEWRDVPENVAELALICEDPDAPSGTFTHWLVAAIPPDTNGIAADQEPKAATSGRNDYGKPGYGGPHPPIGETHRYFFRLYGLSEPSGLTEGFTADELRATIQEKAVASGTLVGTFGR</sequence>
<dbReference type="OrthoDB" id="9797506at2"/>
<dbReference type="InterPro" id="IPR005247">
    <property type="entry name" value="YbhB_YbcL/LppC-like"/>
</dbReference>
<organism evidence="3 4">
    <name type="scientific">Actinomadura rudentiformis</name>
    <dbReference type="NCBI Taxonomy" id="359158"/>
    <lineage>
        <taxon>Bacteria</taxon>
        <taxon>Bacillati</taxon>
        <taxon>Actinomycetota</taxon>
        <taxon>Actinomycetes</taxon>
        <taxon>Streptosporangiales</taxon>
        <taxon>Thermomonosporaceae</taxon>
        <taxon>Actinomadura</taxon>
    </lineage>
</organism>
<accession>A0A6H9YFZ6</accession>
<dbReference type="Proteomes" id="UP000468735">
    <property type="component" value="Unassembled WGS sequence"/>
</dbReference>
<name>A0A6H9YFZ6_9ACTN</name>
<dbReference type="PANTHER" id="PTHR30289">
    <property type="entry name" value="UNCHARACTERIZED PROTEIN YBCL-RELATED"/>
    <property type="match status" value="1"/>
</dbReference>
<gene>
    <name evidence="3" type="ORF">F8566_48865</name>
</gene>
<feature type="region of interest" description="Disordered" evidence="2">
    <location>
        <begin position="70"/>
        <end position="96"/>
    </location>
</feature>
<dbReference type="RefSeq" id="WP_151571223.1">
    <property type="nucleotide sequence ID" value="NZ_WBMT01000037.1"/>
</dbReference>
<comment type="caution">
    <text evidence="3">The sequence shown here is derived from an EMBL/GenBank/DDBJ whole genome shotgun (WGS) entry which is preliminary data.</text>
</comment>
<dbReference type="InterPro" id="IPR036610">
    <property type="entry name" value="PEBP-like_sf"/>
</dbReference>
<dbReference type="NCBIfam" id="TIGR00481">
    <property type="entry name" value="YbhB/YbcL family Raf kinase inhibitor-like protein"/>
    <property type="match status" value="1"/>
</dbReference>